<dbReference type="CAZy" id="GT4">
    <property type="family name" value="Glycosyltransferase Family 4"/>
</dbReference>
<dbReference type="eggNOG" id="COG0438">
    <property type="taxonomic scope" value="Bacteria"/>
</dbReference>
<dbReference type="Gene3D" id="3.40.50.2000">
    <property type="entry name" value="Glycogen Phosphorylase B"/>
    <property type="match status" value="2"/>
</dbReference>
<dbReference type="SUPFAM" id="SSF53756">
    <property type="entry name" value="UDP-Glycosyltransferase/glycogen phosphorylase"/>
    <property type="match status" value="1"/>
</dbReference>
<evidence type="ECO:0000313" key="5">
    <source>
        <dbReference type="Proteomes" id="UP000002028"/>
    </source>
</evidence>
<evidence type="ECO:0000259" key="3">
    <source>
        <dbReference type="Pfam" id="PF00534"/>
    </source>
</evidence>
<dbReference type="PANTHER" id="PTHR12526">
    <property type="entry name" value="GLYCOSYLTRANSFERASE"/>
    <property type="match status" value="1"/>
</dbReference>
<protein>
    <submittedName>
        <fullName evidence="4">Glycosyl transferase group 1</fullName>
    </submittedName>
</protein>
<accession>D2QTX8</accession>
<keyword evidence="2 4" id="KW-0808">Transferase</keyword>
<dbReference type="Pfam" id="PF00534">
    <property type="entry name" value="Glycos_transf_1"/>
    <property type="match status" value="1"/>
</dbReference>
<keyword evidence="5" id="KW-1185">Reference proteome</keyword>
<dbReference type="CDD" id="cd03801">
    <property type="entry name" value="GT4_PimA-like"/>
    <property type="match status" value="1"/>
</dbReference>
<dbReference type="HOGENOM" id="CLU_009583_37_0_10"/>
<dbReference type="AlphaFoldDB" id="D2QTX8"/>
<dbReference type="EMBL" id="CP001769">
    <property type="protein sequence ID" value="ADB42260.1"/>
    <property type="molecule type" value="Genomic_DNA"/>
</dbReference>
<proteinExistence type="predicted"/>
<dbReference type="RefSeq" id="WP_012930744.1">
    <property type="nucleotide sequence ID" value="NC_013730.1"/>
</dbReference>
<dbReference type="STRING" id="504472.Slin_6301"/>
<reference evidence="4 5" key="1">
    <citation type="journal article" date="2010" name="Stand. Genomic Sci.">
        <title>Complete genome sequence of Spirosoma linguale type strain (1).</title>
        <authorList>
            <person name="Lail K."/>
            <person name="Sikorski J."/>
            <person name="Saunders E."/>
            <person name="Lapidus A."/>
            <person name="Glavina Del Rio T."/>
            <person name="Copeland A."/>
            <person name="Tice H."/>
            <person name="Cheng J.-F."/>
            <person name="Lucas S."/>
            <person name="Nolan M."/>
            <person name="Bruce D."/>
            <person name="Goodwin L."/>
            <person name="Pitluck S."/>
            <person name="Ivanova N."/>
            <person name="Mavromatis K."/>
            <person name="Ovchinnikova G."/>
            <person name="Pati A."/>
            <person name="Chen A."/>
            <person name="Palaniappan K."/>
            <person name="Land M."/>
            <person name="Hauser L."/>
            <person name="Chang Y.-J."/>
            <person name="Jeffries C.D."/>
            <person name="Chain P."/>
            <person name="Brettin T."/>
            <person name="Detter J.C."/>
            <person name="Schuetze A."/>
            <person name="Rohde M."/>
            <person name="Tindall B.J."/>
            <person name="Goeker M."/>
            <person name="Bristow J."/>
            <person name="Eisen J.A."/>
            <person name="Markowitz V."/>
            <person name="Hugenholtz P."/>
            <person name="Kyrpides N.C."/>
            <person name="Klenk H.-P."/>
            <person name="Chen F."/>
        </authorList>
    </citation>
    <scope>NUCLEOTIDE SEQUENCE [LARGE SCALE GENOMIC DNA]</scope>
    <source>
        <strain evidence="5">ATCC 33905 / DSM 74 / LMG 10896 / Claus 1</strain>
    </source>
</reference>
<evidence type="ECO:0000256" key="2">
    <source>
        <dbReference type="ARBA" id="ARBA00022679"/>
    </source>
</evidence>
<dbReference type="GO" id="GO:0016757">
    <property type="term" value="F:glycosyltransferase activity"/>
    <property type="evidence" value="ECO:0007669"/>
    <property type="project" value="UniProtKB-KW"/>
</dbReference>
<organism evidence="4 5">
    <name type="scientific">Spirosoma linguale (strain ATCC 33905 / DSM 74 / LMG 10896 / Claus 1)</name>
    <dbReference type="NCBI Taxonomy" id="504472"/>
    <lineage>
        <taxon>Bacteria</taxon>
        <taxon>Pseudomonadati</taxon>
        <taxon>Bacteroidota</taxon>
        <taxon>Cytophagia</taxon>
        <taxon>Cytophagales</taxon>
        <taxon>Cytophagaceae</taxon>
        <taxon>Spirosoma</taxon>
    </lineage>
</organism>
<keyword evidence="1" id="KW-0328">Glycosyltransferase</keyword>
<evidence type="ECO:0000256" key="1">
    <source>
        <dbReference type="ARBA" id="ARBA00022676"/>
    </source>
</evidence>
<dbReference type="InterPro" id="IPR001296">
    <property type="entry name" value="Glyco_trans_1"/>
</dbReference>
<name>D2QTX8_SPILD</name>
<feature type="domain" description="Glycosyl transferase family 1" evidence="3">
    <location>
        <begin position="246"/>
        <end position="383"/>
    </location>
</feature>
<evidence type="ECO:0000313" key="4">
    <source>
        <dbReference type="EMBL" id="ADB42260.1"/>
    </source>
</evidence>
<dbReference type="Proteomes" id="UP000002028">
    <property type="component" value="Chromosome"/>
</dbReference>
<gene>
    <name evidence="4" type="ordered locus">Slin_6301</name>
</gene>
<sequence>MKILLSHPTGNANVRAVLSALVKANALAEFNTTLATNPDAGWLKLLPGSLRSELLRRTFPAPQAQIQTHPLREIARMAFPKLGLNQLVRHEQGWASIDAVYQDFDRLTAQRLAKLATSQAVNAVYAYEDGALETFRQAKKLNLTCVYDLPIAYWETGRSLMLEEADRMPAWAPTLGGGIQDSEAKLERKTRELELADIVVGPGRFVMDSIPGWAADKQTIMAPFGSPVLPAANQPKTNDATGRRPLRVLFAGSMGQRKGLGDLFEAVKLLNHPDLELVVMGSLLSPMEFYRSQYAGFTYEPGRPHDQVLALMRSCDVFCLPSIVEGRALVMQEAMSQGLPLIITPNTGGADLIKEGKTGFLVPIRSPKAIAEKLSWFLDNRDQIPAMGAMAQAHASTYTWDGYGKTVVDSIDNFYSKQVRKPQIAANA</sequence>
<dbReference type="KEGG" id="sli:Slin_6301"/>
<dbReference type="PANTHER" id="PTHR12526:SF510">
    <property type="entry name" value="D-INOSITOL 3-PHOSPHATE GLYCOSYLTRANSFERASE"/>
    <property type="match status" value="1"/>
</dbReference>